<gene>
    <name evidence="1" type="ORF">OPT61_g930</name>
</gene>
<evidence type="ECO:0000313" key="2">
    <source>
        <dbReference type="Proteomes" id="UP001153331"/>
    </source>
</evidence>
<accession>A0ACC2ISE8</accession>
<name>A0ACC2ISE8_9PLEO</name>
<proteinExistence type="predicted"/>
<organism evidence="1 2">
    <name type="scientific">Boeremia exigua</name>
    <dbReference type="NCBI Taxonomy" id="749465"/>
    <lineage>
        <taxon>Eukaryota</taxon>
        <taxon>Fungi</taxon>
        <taxon>Dikarya</taxon>
        <taxon>Ascomycota</taxon>
        <taxon>Pezizomycotina</taxon>
        <taxon>Dothideomycetes</taxon>
        <taxon>Pleosporomycetidae</taxon>
        <taxon>Pleosporales</taxon>
        <taxon>Pleosporineae</taxon>
        <taxon>Didymellaceae</taxon>
        <taxon>Boeremia</taxon>
    </lineage>
</organism>
<dbReference type="Proteomes" id="UP001153331">
    <property type="component" value="Unassembled WGS sequence"/>
</dbReference>
<reference evidence="1" key="1">
    <citation type="submission" date="2022-11" db="EMBL/GenBank/DDBJ databases">
        <title>Genome Sequence of Boeremia exigua.</title>
        <authorList>
            <person name="Buettner E."/>
        </authorList>
    </citation>
    <scope>NUCLEOTIDE SEQUENCE</scope>
    <source>
        <strain evidence="1">CU02</strain>
    </source>
</reference>
<keyword evidence="2" id="KW-1185">Reference proteome</keyword>
<protein>
    <submittedName>
        <fullName evidence="1">Uncharacterized protein</fullName>
    </submittedName>
</protein>
<dbReference type="EMBL" id="JAPHNI010000033">
    <property type="protein sequence ID" value="KAJ8117999.1"/>
    <property type="molecule type" value="Genomic_DNA"/>
</dbReference>
<sequence>MQRSFGNMGWASPGLSTNACDVREKPMAVQASETCFSPGKRGTWRRGSIDGAKPSSMKAHDGAANAISERWCRYTHLEVYAYSRYDLSASSAFDRSAPRRTRGLAGRDGLRDGCALGRPLQQRGTYGATTLTTFIADVPASKVTIERTPQDSPSVDDHSDTLCTILASTSSNLMIIDVCRVALPEGIDSRAAGTGATCKGQGLKHRLCLVVVLTKLEAKKDAQFRDYKCPGIIDSQDPAAAKTWGRQEASRTPAKMPASWWDGRRSQPAVILAAAGRSGSVSASSMEPAGRQGWHTPAVESVTDEVSNVSLPAPSLLQSNRYVHRILPSMLPRHFIGTRLKTSSFGSMRTAMFSRIALTLAPATPRRIIIGDSRLRNHVAAPLRSHRSPGAAEPKSLVDRRRAGVIYQTGTARATARKEERIVAAKVPNVLDTKPSPSLPKAPRHSDVGLAIPEQTCVNP</sequence>
<evidence type="ECO:0000313" key="1">
    <source>
        <dbReference type="EMBL" id="KAJ8117999.1"/>
    </source>
</evidence>
<comment type="caution">
    <text evidence="1">The sequence shown here is derived from an EMBL/GenBank/DDBJ whole genome shotgun (WGS) entry which is preliminary data.</text>
</comment>